<proteinExistence type="predicted"/>
<dbReference type="Proteomes" id="UP000631114">
    <property type="component" value="Unassembled WGS sequence"/>
</dbReference>
<evidence type="ECO:0000313" key="2">
    <source>
        <dbReference type="Proteomes" id="UP000631114"/>
    </source>
</evidence>
<organism evidence="1 2">
    <name type="scientific">Coptis chinensis</name>
    <dbReference type="NCBI Taxonomy" id="261450"/>
    <lineage>
        <taxon>Eukaryota</taxon>
        <taxon>Viridiplantae</taxon>
        <taxon>Streptophyta</taxon>
        <taxon>Embryophyta</taxon>
        <taxon>Tracheophyta</taxon>
        <taxon>Spermatophyta</taxon>
        <taxon>Magnoliopsida</taxon>
        <taxon>Ranunculales</taxon>
        <taxon>Ranunculaceae</taxon>
        <taxon>Coptidoideae</taxon>
        <taxon>Coptis</taxon>
    </lineage>
</organism>
<dbReference type="OrthoDB" id="1939138at2759"/>
<evidence type="ECO:0000313" key="1">
    <source>
        <dbReference type="EMBL" id="KAF9621567.1"/>
    </source>
</evidence>
<dbReference type="AlphaFoldDB" id="A0A835IRX4"/>
<gene>
    <name evidence="1" type="ORF">IFM89_022921</name>
</gene>
<name>A0A835IRX4_9MAGN</name>
<dbReference type="PANTHER" id="PTHR46328">
    <property type="entry name" value="FAR-RED IMPAIRED RESPONSIVE (FAR1) FAMILY PROTEIN-RELATED"/>
    <property type="match status" value="1"/>
</dbReference>
<evidence type="ECO:0008006" key="3">
    <source>
        <dbReference type="Google" id="ProtNLM"/>
    </source>
</evidence>
<accession>A0A835IRX4</accession>
<sequence length="80" mass="9257">MTENEQVEWADVREDDEPHGGVISDEIVYEIEKDLTMHCLCEAMEFDSLKEAYVLYNNYAGHIGFSVQKNTVNRSRVTKD</sequence>
<protein>
    <recommendedName>
        <fullName evidence="3">Protein FAR1-RELATED SEQUENCE</fullName>
    </recommendedName>
</protein>
<reference evidence="1 2" key="1">
    <citation type="submission" date="2020-10" db="EMBL/GenBank/DDBJ databases">
        <title>The Coptis chinensis genome and diversification of protoberbering-type alkaloids.</title>
        <authorList>
            <person name="Wang B."/>
            <person name="Shu S."/>
            <person name="Song C."/>
            <person name="Liu Y."/>
        </authorList>
    </citation>
    <scope>NUCLEOTIDE SEQUENCE [LARGE SCALE GENOMIC DNA]</scope>
    <source>
        <strain evidence="1">HL-2020</strain>
        <tissue evidence="1">Leaf</tissue>
    </source>
</reference>
<dbReference type="EMBL" id="JADFTS010000002">
    <property type="protein sequence ID" value="KAF9621567.1"/>
    <property type="molecule type" value="Genomic_DNA"/>
</dbReference>
<dbReference type="PANTHER" id="PTHR46328:SF27">
    <property type="entry name" value="OS12G0287500 PROTEIN"/>
    <property type="match status" value="1"/>
</dbReference>
<keyword evidence="2" id="KW-1185">Reference proteome</keyword>
<comment type="caution">
    <text evidence="1">The sequence shown here is derived from an EMBL/GenBank/DDBJ whole genome shotgun (WGS) entry which is preliminary data.</text>
</comment>